<feature type="compositionally biased region" description="Basic and acidic residues" evidence="1">
    <location>
        <begin position="11"/>
        <end position="26"/>
    </location>
</feature>
<gene>
    <name evidence="2" type="ORF">CE139_18650</name>
</gene>
<evidence type="ECO:0000256" key="1">
    <source>
        <dbReference type="SAM" id="MobiDB-lite"/>
    </source>
</evidence>
<sequence>MSRAQSNTVQAKKDAAKAKLKAEAKVRMSKLRHSHEQMLIKATRRGPDFEPTGPLIGPRVNERTAARA</sequence>
<dbReference type="AlphaFoldDB" id="A0A2Z5AEN8"/>
<accession>A0A2Z5AEN8</accession>
<reference evidence="2 3" key="1">
    <citation type="submission" date="2017-06" db="EMBL/GenBank/DDBJ databases">
        <title>Evolution towards high GC content and high-temperature stress adaptation in endophytic Pseudomonas oryzihabitans impacted its plant-growth promoting traits.</title>
        <authorList>
            <person name="Nascimento F.X."/>
        </authorList>
    </citation>
    <scope>NUCLEOTIDE SEQUENCE [LARGE SCALE GENOMIC DNA]</scope>
    <source>
        <strain evidence="2 3">MS8</strain>
    </source>
</reference>
<evidence type="ECO:0000313" key="3">
    <source>
        <dbReference type="Proteomes" id="UP000250579"/>
    </source>
</evidence>
<feature type="region of interest" description="Disordered" evidence="1">
    <location>
        <begin position="1"/>
        <end position="68"/>
    </location>
</feature>
<protein>
    <submittedName>
        <fullName evidence="2">Uncharacterized protein</fullName>
    </submittedName>
</protein>
<dbReference type="EMBL" id="CP022198">
    <property type="protein sequence ID" value="AXA67750.1"/>
    <property type="molecule type" value="Genomic_DNA"/>
</dbReference>
<feature type="compositionally biased region" description="Polar residues" evidence="1">
    <location>
        <begin position="1"/>
        <end position="10"/>
    </location>
</feature>
<dbReference type="Proteomes" id="UP000250579">
    <property type="component" value="Chromosome"/>
</dbReference>
<evidence type="ECO:0000313" key="2">
    <source>
        <dbReference type="EMBL" id="AXA67750.1"/>
    </source>
</evidence>
<organism evidence="2 3">
    <name type="scientific">Pseudomonas oryzihabitans</name>
    <dbReference type="NCBI Taxonomy" id="47885"/>
    <lineage>
        <taxon>Bacteria</taxon>
        <taxon>Pseudomonadati</taxon>
        <taxon>Pseudomonadota</taxon>
        <taxon>Gammaproteobacteria</taxon>
        <taxon>Pseudomonadales</taxon>
        <taxon>Pseudomonadaceae</taxon>
        <taxon>Pseudomonas</taxon>
    </lineage>
</organism>
<name>A0A2Z5AEN8_9PSED</name>
<proteinExistence type="predicted"/>
<dbReference type="RefSeq" id="WP_208691828.1">
    <property type="nucleotide sequence ID" value="NZ_CP022198.1"/>
</dbReference>